<dbReference type="OrthoDB" id="10394951at2759"/>
<dbReference type="InterPro" id="IPR014867">
    <property type="entry name" value="Spore_coat_CotH_CotH2/3/7"/>
</dbReference>
<dbReference type="EMBL" id="BQFW01000002">
    <property type="protein sequence ID" value="GJJ68547.1"/>
    <property type="molecule type" value="Genomic_DNA"/>
</dbReference>
<dbReference type="Pfam" id="PF08757">
    <property type="entry name" value="CotH"/>
    <property type="match status" value="1"/>
</dbReference>
<keyword evidence="1" id="KW-0167">Capsid protein</keyword>
<comment type="caution">
    <text evidence="1">The sequence shown here is derived from an EMBL/GenBank/DDBJ whole genome shotgun (WGS) entry which is preliminary data.</text>
</comment>
<keyword evidence="2" id="KW-1185">Reference proteome</keyword>
<keyword evidence="1" id="KW-0946">Virion</keyword>
<sequence length="617" mass="69446">MRLQGIASTVAILAAAGVTFAEVTFKVIAYPEDNVSKMAVSISGQLTELHTDVDTFPLWTGTVATASSGTHYKYVQITAEGTIVKSEAFERSVSESATETLNEFFDREITKAVFPKVPQVGPDVRPEPSLVFDDTQIATIHVQVSEEKFASMVTNPRQNDEQVSANFFYLNADFTYRVQGVTLKLAGKSSRGFKKLAFKFKFDKKKGQKFFGRPSVKLRAQNYDPTYMREKLYFDVLNAAGIHSAQGAWVRLFINNRPWGFYLMIDDIGKPFLRYNVHHEISHKAQNEDHDDNEGDEEKIKLGSLYQMAAPAIPLEADLQYYGPRAEDYPPATFSNHVVGDNPKDAPMTQLIQFIKRLHDFDPKQPGAIAFWNQYLDLDEFLLCMAIEFLGASWDGYWWDGSNYFMYFNPTIKGGAEGGKWQWIPTDFDSTFGDGDPALYQTTYQFYANMTKHDHPLVSKLILLNRDIQAKFEQILYKTVTQLFTPKALFGKIDAYEKFIARDAEWDLTLDRSYYREGKVLGYTIGDFHGSISGSIRGIRIGIKPWIYGRARDVPGQLTNVVAKRSMGPEDVGHEQVNVAVKTEAMTSSVNSAQTLLSGSWSLILLGAVAMTASYLC</sequence>
<accession>A0A9P3H1X1</accession>
<gene>
    <name evidence="1" type="ORF">EMPS_00893</name>
</gene>
<reference evidence="1" key="1">
    <citation type="submission" date="2021-11" db="EMBL/GenBank/DDBJ databases">
        <authorList>
            <person name="Herlambang A."/>
            <person name="Guo Y."/>
            <person name="Takashima Y."/>
            <person name="Nishizawa T."/>
        </authorList>
    </citation>
    <scope>NUCLEOTIDE SEQUENCE</scope>
    <source>
        <strain evidence="1">E1425</strain>
    </source>
</reference>
<organism evidence="1 2">
    <name type="scientific">Entomortierella parvispora</name>
    <dbReference type="NCBI Taxonomy" id="205924"/>
    <lineage>
        <taxon>Eukaryota</taxon>
        <taxon>Fungi</taxon>
        <taxon>Fungi incertae sedis</taxon>
        <taxon>Mucoromycota</taxon>
        <taxon>Mortierellomycotina</taxon>
        <taxon>Mortierellomycetes</taxon>
        <taxon>Mortierellales</taxon>
        <taxon>Mortierellaceae</taxon>
        <taxon>Entomortierella</taxon>
    </lineage>
</organism>
<evidence type="ECO:0000313" key="2">
    <source>
        <dbReference type="Proteomes" id="UP000827284"/>
    </source>
</evidence>
<reference evidence="1" key="2">
    <citation type="journal article" date="2022" name="Microbiol. Resour. Announc.">
        <title>Whole-Genome Sequence of Entomortierella parvispora E1425, a Mucoromycotan Fungus Associated with Burkholderiaceae-Related Endosymbiotic Bacteria.</title>
        <authorList>
            <person name="Herlambang A."/>
            <person name="Guo Y."/>
            <person name="Takashima Y."/>
            <person name="Narisawa K."/>
            <person name="Ohta H."/>
            <person name="Nishizawa T."/>
        </authorList>
    </citation>
    <scope>NUCLEOTIDE SEQUENCE</scope>
    <source>
        <strain evidence="1">E1425</strain>
    </source>
</reference>
<dbReference type="Proteomes" id="UP000827284">
    <property type="component" value="Unassembled WGS sequence"/>
</dbReference>
<dbReference type="PANTHER" id="PTHR40050:SF1">
    <property type="entry name" value="INNER SPORE COAT PROTEIN H"/>
    <property type="match status" value="1"/>
</dbReference>
<protein>
    <submittedName>
        <fullName evidence="1">Spore coat protein H</fullName>
    </submittedName>
</protein>
<evidence type="ECO:0000313" key="1">
    <source>
        <dbReference type="EMBL" id="GJJ68547.1"/>
    </source>
</evidence>
<name>A0A9P3H1X1_9FUNG</name>
<dbReference type="AlphaFoldDB" id="A0A9P3H1X1"/>
<proteinExistence type="predicted"/>
<dbReference type="PANTHER" id="PTHR40050">
    <property type="entry name" value="INNER SPORE COAT PROTEIN H"/>
    <property type="match status" value="1"/>
</dbReference>